<gene>
    <name evidence="2" type="ORF">D9619_006746</name>
</gene>
<sequence length="615" mass="71157">MADEDEVTEDGAPCGMTGPEGEEFLSLRRPHGAFLWTHNPTTYSEFPAYYVPPSHPNKILSLPAELTSTIFGLVDDDWVKFMKHYYFIKEPNEPFVNVPLRPGFTFLHVCRRWRQVALSHKKLWATFVHVTPNEVISLPLLSFYLEQSTPHPLDIVIRTQNFYWVENEEPNDLDSDSEDMQDDDQEDSKHSFLPWTTTDVRRVLDALIPHAARWRRFALNICIGGFDTAALLPIRKIDAPLLEGFEVLMHSQRRQDGLRSIPDTEDFIVALRGDEPDPFRQRVIVKQLTSARFDVRTLHMFAPSFADLTVLELRNSHFIQLPRKIYTNMFESAPRLVHVSFMRCHVLDLEFDEQLDSDDDDDLTMHAPCLEVIRSFTSDMSMYMWKYLEAPRLRDIVLADANLPKLPLWIKGAWDDTFEADQVQPPFPRLERLVLQNCNEEDLSNRQLLLICRMTRPIEQLVLLRDGCILDAMFKAGNNPLLWPNLRVLKFANSYIPQWNDHDSGDVSSLAGLVEWRNDAFGIQCIIEGDNFCCDSPQIVSEDEKPTGEDFSLHAQENVARFNGLIHRGLARWDPVDYWSTTRPIWPPPVGQERPANVYDLWHIDLLGARGNPWY</sequence>
<reference evidence="2 3" key="1">
    <citation type="journal article" date="2020" name="ISME J.">
        <title>Uncovering the hidden diversity of litter-decomposition mechanisms in mushroom-forming fungi.</title>
        <authorList>
            <person name="Floudas D."/>
            <person name="Bentzer J."/>
            <person name="Ahren D."/>
            <person name="Johansson T."/>
            <person name="Persson P."/>
            <person name="Tunlid A."/>
        </authorList>
    </citation>
    <scope>NUCLEOTIDE SEQUENCE [LARGE SCALE GENOMIC DNA]</scope>
    <source>
        <strain evidence="2 3">CBS 101986</strain>
    </source>
</reference>
<comment type="caution">
    <text evidence="2">The sequence shown here is derived from an EMBL/GenBank/DDBJ whole genome shotgun (WGS) entry which is preliminary data.</text>
</comment>
<keyword evidence="3" id="KW-1185">Reference proteome</keyword>
<evidence type="ECO:0008006" key="4">
    <source>
        <dbReference type="Google" id="ProtNLM"/>
    </source>
</evidence>
<dbReference type="InterPro" id="IPR032675">
    <property type="entry name" value="LRR_dom_sf"/>
</dbReference>
<protein>
    <recommendedName>
        <fullName evidence="4">F-box domain-containing protein</fullName>
    </recommendedName>
</protein>
<feature type="region of interest" description="Disordered" evidence="1">
    <location>
        <begin position="171"/>
        <end position="191"/>
    </location>
</feature>
<accession>A0A8H5B6C9</accession>
<evidence type="ECO:0000313" key="3">
    <source>
        <dbReference type="Proteomes" id="UP000567179"/>
    </source>
</evidence>
<evidence type="ECO:0000256" key="1">
    <source>
        <dbReference type="SAM" id="MobiDB-lite"/>
    </source>
</evidence>
<feature type="compositionally biased region" description="Acidic residues" evidence="1">
    <location>
        <begin position="171"/>
        <end position="186"/>
    </location>
</feature>
<dbReference type="OrthoDB" id="3229088at2759"/>
<proteinExistence type="predicted"/>
<dbReference type="Gene3D" id="3.80.10.10">
    <property type="entry name" value="Ribonuclease Inhibitor"/>
    <property type="match status" value="1"/>
</dbReference>
<feature type="region of interest" description="Disordered" evidence="1">
    <location>
        <begin position="1"/>
        <end position="20"/>
    </location>
</feature>
<organism evidence="2 3">
    <name type="scientific">Psilocybe cf. subviscida</name>
    <dbReference type="NCBI Taxonomy" id="2480587"/>
    <lineage>
        <taxon>Eukaryota</taxon>
        <taxon>Fungi</taxon>
        <taxon>Dikarya</taxon>
        <taxon>Basidiomycota</taxon>
        <taxon>Agaricomycotina</taxon>
        <taxon>Agaricomycetes</taxon>
        <taxon>Agaricomycetidae</taxon>
        <taxon>Agaricales</taxon>
        <taxon>Agaricineae</taxon>
        <taxon>Strophariaceae</taxon>
        <taxon>Psilocybe</taxon>
    </lineage>
</organism>
<name>A0A8H5B6C9_9AGAR</name>
<dbReference type="AlphaFoldDB" id="A0A8H5B6C9"/>
<evidence type="ECO:0000313" key="2">
    <source>
        <dbReference type="EMBL" id="KAF5316552.1"/>
    </source>
</evidence>
<dbReference type="Proteomes" id="UP000567179">
    <property type="component" value="Unassembled WGS sequence"/>
</dbReference>
<dbReference type="EMBL" id="JAACJJ010000042">
    <property type="protein sequence ID" value="KAF5316552.1"/>
    <property type="molecule type" value="Genomic_DNA"/>
</dbReference>